<evidence type="ECO:0000256" key="1">
    <source>
        <dbReference type="SAM" id="MobiDB-lite"/>
    </source>
</evidence>
<dbReference type="EMBL" id="VBOV01000061">
    <property type="protein sequence ID" value="TMQ60928.1"/>
    <property type="molecule type" value="Genomic_DNA"/>
</dbReference>
<accession>A0A538TBC8</accession>
<evidence type="ECO:0000313" key="2">
    <source>
        <dbReference type="EMBL" id="TMQ60928.1"/>
    </source>
</evidence>
<name>A0A538TBC8_UNCEI</name>
<evidence type="ECO:0008006" key="4">
    <source>
        <dbReference type="Google" id="ProtNLM"/>
    </source>
</evidence>
<proteinExistence type="predicted"/>
<dbReference type="Proteomes" id="UP000320913">
    <property type="component" value="Unassembled WGS sequence"/>
</dbReference>
<comment type="caution">
    <text evidence="2">The sequence shown here is derived from an EMBL/GenBank/DDBJ whole genome shotgun (WGS) entry which is preliminary data.</text>
</comment>
<gene>
    <name evidence="2" type="ORF">E6K75_02385</name>
</gene>
<protein>
    <recommendedName>
        <fullName evidence="4">DUF4412 domain-containing protein</fullName>
    </recommendedName>
</protein>
<organism evidence="2 3">
    <name type="scientific">Eiseniibacteriota bacterium</name>
    <dbReference type="NCBI Taxonomy" id="2212470"/>
    <lineage>
        <taxon>Bacteria</taxon>
        <taxon>Candidatus Eiseniibacteriota</taxon>
    </lineage>
</organism>
<sequence length="317" mass="33277">MPSRPLAIWILPIFLAAPGFKAFAGPDSKPKAEARHATPPKPAGFAAIGLPHYAAPDAYREDLVIENEGKAITMKRFVDHGRSRTEMASEGHSFVMLEMGDEKGTSYTLMPEEKRAMKQSREEMKAVSPKPTAAKGSKDADTKESTATAAPPPEIQAEDLGDETLEGRAVKKVRMTYGKDAQDVMGWFDKATGAPVRMESLVDGKKAIIEWKNRKVEAQPAELFAVPKGYEVTDMDEMMKKMGSMGGGGLPMGGMGVGSMAKGMAGGMAQGMAQGFGANLGATLGASIGGPLGGIAGQFIGGKIGGMIGKKAANAIN</sequence>
<evidence type="ECO:0000313" key="3">
    <source>
        <dbReference type="Proteomes" id="UP000320913"/>
    </source>
</evidence>
<feature type="region of interest" description="Disordered" evidence="1">
    <location>
        <begin position="117"/>
        <end position="156"/>
    </location>
</feature>
<reference evidence="2 3" key="1">
    <citation type="journal article" date="2019" name="Nat. Microbiol.">
        <title>Mediterranean grassland soil C-N compound turnover is dependent on rainfall and depth, and is mediated by genomically divergent microorganisms.</title>
        <authorList>
            <person name="Diamond S."/>
            <person name="Andeer P.F."/>
            <person name="Li Z."/>
            <person name="Crits-Christoph A."/>
            <person name="Burstein D."/>
            <person name="Anantharaman K."/>
            <person name="Lane K.R."/>
            <person name="Thomas B.C."/>
            <person name="Pan C."/>
            <person name="Northen T.R."/>
            <person name="Banfield J.F."/>
        </authorList>
    </citation>
    <scope>NUCLEOTIDE SEQUENCE [LARGE SCALE GENOMIC DNA]</scope>
    <source>
        <strain evidence="2">WS_5</strain>
    </source>
</reference>
<dbReference type="AlphaFoldDB" id="A0A538TBC8"/>